<dbReference type="InterPro" id="IPR036259">
    <property type="entry name" value="MFS_trans_sf"/>
</dbReference>
<dbReference type="GO" id="GO:0022857">
    <property type="term" value="F:transmembrane transporter activity"/>
    <property type="evidence" value="ECO:0007669"/>
    <property type="project" value="InterPro"/>
</dbReference>
<keyword evidence="6 7" id="KW-0472">Membrane</keyword>
<dbReference type="Pfam" id="PF07690">
    <property type="entry name" value="MFS_1"/>
    <property type="match status" value="1"/>
</dbReference>
<keyword evidence="4 7" id="KW-0812">Transmembrane</keyword>
<protein>
    <submittedName>
        <fullName evidence="8">Putative MFS family arabinose efflux permease</fullName>
    </submittedName>
</protein>
<sequence length="408" mass="41778">MKAMLDMFKDERRARWFFAAHAQGALGAGAGYIALLVLAYERIGSAWGATAVLLADLLPAMLLGPLLGAAIDRTSRLAGAVLADLIRAAAFGALVFTHSTGAMIALALLAGFGTALFRPSTWALLPGLVAPSRFSAAVGLFNAVRDTGQLLGPVLAAGLLVIASPAAVLGINAVTFGLSALLLLRLRGHVRRPAATEAAMDEPVSLRGVLRDRFVRVMIGTSATVTLCAATMNVGELVLAQRDLKAGATGFALLVSVYGFGLIVGALCAGRDGGDARLCYFAGLGGIAAGMLSTAFAPTLGFALFTFGFTGAANGLFSTSNRILLTRAIPERVHGRAFGLVDSLDSWGFGLAVIAGGGLASAFGGRALFAVAGSVLFVIWACAAYTLRSRVMPEISAPVPTLIPATQG</sequence>
<feature type="transmembrane region" description="Helical" evidence="7">
    <location>
        <begin position="214"/>
        <end position="234"/>
    </location>
</feature>
<feature type="transmembrane region" description="Helical" evidence="7">
    <location>
        <begin position="46"/>
        <end position="67"/>
    </location>
</feature>
<dbReference type="PANTHER" id="PTHR43266">
    <property type="entry name" value="MACROLIDE-EFFLUX PROTEIN"/>
    <property type="match status" value="1"/>
</dbReference>
<keyword evidence="3" id="KW-1003">Cell membrane</keyword>
<feature type="transmembrane region" description="Helical" evidence="7">
    <location>
        <begin position="337"/>
        <end position="361"/>
    </location>
</feature>
<feature type="transmembrane region" description="Helical" evidence="7">
    <location>
        <begin position="278"/>
        <end position="296"/>
    </location>
</feature>
<evidence type="ECO:0000313" key="8">
    <source>
        <dbReference type="EMBL" id="RKQ87270.1"/>
    </source>
</evidence>
<dbReference type="OrthoDB" id="3685956at2"/>
<feature type="transmembrane region" description="Helical" evidence="7">
    <location>
        <begin position="154"/>
        <end position="184"/>
    </location>
</feature>
<feature type="transmembrane region" description="Helical" evidence="7">
    <location>
        <begin position="88"/>
        <end position="117"/>
    </location>
</feature>
<evidence type="ECO:0000256" key="3">
    <source>
        <dbReference type="ARBA" id="ARBA00022475"/>
    </source>
</evidence>
<evidence type="ECO:0000256" key="5">
    <source>
        <dbReference type="ARBA" id="ARBA00022989"/>
    </source>
</evidence>
<gene>
    <name evidence="8" type="ORF">C8N24_5291</name>
</gene>
<dbReference type="RefSeq" id="WP_121255674.1">
    <property type="nucleotide sequence ID" value="NZ_RBIL01000002.1"/>
</dbReference>
<evidence type="ECO:0000256" key="6">
    <source>
        <dbReference type="ARBA" id="ARBA00023136"/>
    </source>
</evidence>
<dbReference type="PANTHER" id="PTHR43266:SF2">
    <property type="entry name" value="MAJOR FACILITATOR SUPERFAMILY (MFS) PROFILE DOMAIN-CONTAINING PROTEIN"/>
    <property type="match status" value="1"/>
</dbReference>
<keyword evidence="9" id="KW-1185">Reference proteome</keyword>
<feature type="transmembrane region" description="Helical" evidence="7">
    <location>
        <begin position="246"/>
        <end position="269"/>
    </location>
</feature>
<dbReference type="SUPFAM" id="SSF103473">
    <property type="entry name" value="MFS general substrate transporter"/>
    <property type="match status" value="1"/>
</dbReference>
<keyword evidence="5 7" id="KW-1133">Transmembrane helix</keyword>
<accession>A0A660L6T2</accession>
<comment type="caution">
    <text evidence="8">The sequence shown here is derived from an EMBL/GenBank/DDBJ whole genome shotgun (WGS) entry which is preliminary data.</text>
</comment>
<dbReference type="EMBL" id="RBIL01000002">
    <property type="protein sequence ID" value="RKQ87270.1"/>
    <property type="molecule type" value="Genomic_DNA"/>
</dbReference>
<keyword evidence="2" id="KW-0813">Transport</keyword>
<feature type="transmembrane region" description="Helical" evidence="7">
    <location>
        <begin position="302"/>
        <end position="325"/>
    </location>
</feature>
<evidence type="ECO:0000313" key="9">
    <source>
        <dbReference type="Proteomes" id="UP000278962"/>
    </source>
</evidence>
<feature type="transmembrane region" description="Helical" evidence="7">
    <location>
        <begin position="367"/>
        <end position="387"/>
    </location>
</feature>
<organism evidence="8 9">
    <name type="scientific">Solirubrobacter pauli</name>
    <dbReference type="NCBI Taxonomy" id="166793"/>
    <lineage>
        <taxon>Bacteria</taxon>
        <taxon>Bacillati</taxon>
        <taxon>Actinomycetota</taxon>
        <taxon>Thermoleophilia</taxon>
        <taxon>Solirubrobacterales</taxon>
        <taxon>Solirubrobacteraceae</taxon>
        <taxon>Solirubrobacter</taxon>
    </lineage>
</organism>
<dbReference type="Gene3D" id="1.20.1250.20">
    <property type="entry name" value="MFS general substrate transporter like domains"/>
    <property type="match status" value="1"/>
</dbReference>
<name>A0A660L6T2_9ACTN</name>
<dbReference type="InterPro" id="IPR011701">
    <property type="entry name" value="MFS"/>
</dbReference>
<proteinExistence type="predicted"/>
<reference evidence="8 9" key="1">
    <citation type="submission" date="2018-10" db="EMBL/GenBank/DDBJ databases">
        <title>Genomic Encyclopedia of Archaeal and Bacterial Type Strains, Phase II (KMG-II): from individual species to whole genera.</title>
        <authorList>
            <person name="Goeker M."/>
        </authorList>
    </citation>
    <scope>NUCLEOTIDE SEQUENCE [LARGE SCALE GENOMIC DNA]</scope>
    <source>
        <strain evidence="8 9">DSM 14954</strain>
    </source>
</reference>
<evidence type="ECO:0000256" key="4">
    <source>
        <dbReference type="ARBA" id="ARBA00022692"/>
    </source>
</evidence>
<evidence type="ECO:0000256" key="2">
    <source>
        <dbReference type="ARBA" id="ARBA00022448"/>
    </source>
</evidence>
<comment type="subcellular location">
    <subcellularLocation>
        <location evidence="1">Cell membrane</location>
        <topology evidence="1">Multi-pass membrane protein</topology>
    </subcellularLocation>
</comment>
<evidence type="ECO:0000256" key="7">
    <source>
        <dbReference type="SAM" id="Phobius"/>
    </source>
</evidence>
<feature type="transmembrane region" description="Helical" evidence="7">
    <location>
        <begin position="16"/>
        <end position="40"/>
    </location>
</feature>
<dbReference type="Proteomes" id="UP000278962">
    <property type="component" value="Unassembled WGS sequence"/>
</dbReference>
<dbReference type="GO" id="GO:0005886">
    <property type="term" value="C:plasma membrane"/>
    <property type="evidence" value="ECO:0007669"/>
    <property type="project" value="UniProtKB-SubCell"/>
</dbReference>
<evidence type="ECO:0000256" key="1">
    <source>
        <dbReference type="ARBA" id="ARBA00004651"/>
    </source>
</evidence>
<dbReference type="CDD" id="cd06173">
    <property type="entry name" value="MFS_MefA_like"/>
    <property type="match status" value="1"/>
</dbReference>
<dbReference type="AlphaFoldDB" id="A0A660L6T2"/>